<dbReference type="GeneID" id="30982513"/>
<feature type="transmembrane region" description="Helical" evidence="1">
    <location>
        <begin position="88"/>
        <end position="107"/>
    </location>
</feature>
<gene>
    <name evidence="2" type="ORF">CANTADRAFT_30885</name>
</gene>
<feature type="transmembrane region" description="Helical" evidence="1">
    <location>
        <begin position="119"/>
        <end position="139"/>
    </location>
</feature>
<evidence type="ECO:0000313" key="3">
    <source>
        <dbReference type="Proteomes" id="UP000094285"/>
    </source>
</evidence>
<evidence type="ECO:0000256" key="1">
    <source>
        <dbReference type="SAM" id="Phobius"/>
    </source>
</evidence>
<dbReference type="EMBL" id="KV453917">
    <property type="protein sequence ID" value="ODV76755.1"/>
    <property type="molecule type" value="Genomic_DNA"/>
</dbReference>
<sequence>ENVQYFLFFVVPIVASVVVIPYVVNPTTSEHFHKNFKVVVLSRSFCKINPSACSVYLESNQDWLAVRRFEYFELIHVRHKFIAMLEKVVVDGICWVTPTGLLARMVQMVLGVRVKEDEFVVIWHESVEFMFAVTFSVIFKTVRGMVVSRVLAFFILGMIITVGESWGRLIPPLGNLFES</sequence>
<accession>A0A1E4SBA6</accession>
<dbReference type="RefSeq" id="XP_020061877.1">
    <property type="nucleotide sequence ID" value="XM_020208376.1"/>
</dbReference>
<dbReference type="AlphaFoldDB" id="A0A1E4SBA6"/>
<feature type="non-terminal residue" evidence="2">
    <location>
        <position position="179"/>
    </location>
</feature>
<dbReference type="OrthoDB" id="4013261at2759"/>
<feature type="non-terminal residue" evidence="2">
    <location>
        <position position="1"/>
    </location>
</feature>
<keyword evidence="1" id="KW-0812">Transmembrane</keyword>
<organism evidence="2 3">
    <name type="scientific">Suhomyces tanzawaensis NRRL Y-17324</name>
    <dbReference type="NCBI Taxonomy" id="984487"/>
    <lineage>
        <taxon>Eukaryota</taxon>
        <taxon>Fungi</taxon>
        <taxon>Dikarya</taxon>
        <taxon>Ascomycota</taxon>
        <taxon>Saccharomycotina</taxon>
        <taxon>Pichiomycetes</taxon>
        <taxon>Debaryomycetaceae</taxon>
        <taxon>Suhomyces</taxon>
    </lineage>
</organism>
<feature type="transmembrane region" description="Helical" evidence="1">
    <location>
        <begin position="146"/>
        <end position="166"/>
    </location>
</feature>
<keyword evidence="1" id="KW-1133">Transmembrane helix</keyword>
<feature type="transmembrane region" description="Helical" evidence="1">
    <location>
        <begin position="6"/>
        <end position="24"/>
    </location>
</feature>
<name>A0A1E4SBA6_9ASCO</name>
<keyword evidence="3" id="KW-1185">Reference proteome</keyword>
<evidence type="ECO:0000313" key="2">
    <source>
        <dbReference type="EMBL" id="ODV76755.1"/>
    </source>
</evidence>
<proteinExistence type="predicted"/>
<protein>
    <submittedName>
        <fullName evidence="2">Uncharacterized protein</fullName>
    </submittedName>
</protein>
<reference evidence="3" key="1">
    <citation type="submission" date="2016-05" db="EMBL/GenBank/DDBJ databases">
        <title>Comparative genomics of biotechnologically important yeasts.</title>
        <authorList>
            <consortium name="DOE Joint Genome Institute"/>
            <person name="Riley R."/>
            <person name="Haridas S."/>
            <person name="Wolfe K.H."/>
            <person name="Lopes M.R."/>
            <person name="Hittinger C.T."/>
            <person name="Goker M."/>
            <person name="Salamov A."/>
            <person name="Wisecaver J."/>
            <person name="Long T.M."/>
            <person name="Aerts A.L."/>
            <person name="Barry K."/>
            <person name="Choi C."/>
            <person name="Clum A."/>
            <person name="Coughlan A.Y."/>
            <person name="Deshpande S."/>
            <person name="Douglass A.P."/>
            <person name="Hanson S.J."/>
            <person name="Klenk H.-P."/>
            <person name="Labutti K."/>
            <person name="Lapidus A."/>
            <person name="Lindquist E."/>
            <person name="Lipzen A."/>
            <person name="Meier-Kolthoff J.P."/>
            <person name="Ohm R.A."/>
            <person name="Otillar R.P."/>
            <person name="Pangilinan J."/>
            <person name="Peng Y."/>
            <person name="Rokas A."/>
            <person name="Rosa C.A."/>
            <person name="Scheuner C."/>
            <person name="Sibirny A.A."/>
            <person name="Slot J.C."/>
            <person name="Stielow J.B."/>
            <person name="Sun H."/>
            <person name="Kurtzman C.P."/>
            <person name="Blackwell M."/>
            <person name="Grigoriev I.V."/>
            <person name="Jeffries T.W."/>
        </authorList>
    </citation>
    <scope>NUCLEOTIDE SEQUENCE [LARGE SCALE GENOMIC DNA]</scope>
    <source>
        <strain evidence="3">NRRL Y-17324</strain>
    </source>
</reference>
<dbReference type="Proteomes" id="UP000094285">
    <property type="component" value="Unassembled WGS sequence"/>
</dbReference>
<keyword evidence="1" id="KW-0472">Membrane</keyword>